<dbReference type="Proteomes" id="UP000515208">
    <property type="component" value="Unplaced"/>
</dbReference>
<evidence type="ECO:0000256" key="8">
    <source>
        <dbReference type="SAM" id="MobiDB-lite"/>
    </source>
</evidence>
<dbReference type="GO" id="GO:0019706">
    <property type="term" value="F:protein-cysteine S-palmitoyltransferase activity"/>
    <property type="evidence" value="ECO:0007669"/>
    <property type="project" value="UniProtKB-EC"/>
</dbReference>
<organism evidence="9 10">
    <name type="scientific">Bison bison bison</name>
    <name type="common">North American plains bison</name>
    <dbReference type="NCBI Taxonomy" id="43346"/>
    <lineage>
        <taxon>Eukaryota</taxon>
        <taxon>Metazoa</taxon>
        <taxon>Chordata</taxon>
        <taxon>Craniata</taxon>
        <taxon>Vertebrata</taxon>
        <taxon>Euteleostomi</taxon>
        <taxon>Mammalia</taxon>
        <taxon>Eutheria</taxon>
        <taxon>Laurasiatheria</taxon>
        <taxon>Artiodactyla</taxon>
        <taxon>Ruminantia</taxon>
        <taxon>Pecora</taxon>
        <taxon>Bovidae</taxon>
        <taxon>Bovinae</taxon>
        <taxon>Bison</taxon>
    </lineage>
</organism>
<accession>A0A6P3HQC2</accession>
<reference evidence="10" key="1">
    <citation type="submission" date="2025-08" db="UniProtKB">
        <authorList>
            <consortium name="RefSeq"/>
        </authorList>
    </citation>
    <scope>IDENTIFICATION</scope>
    <source>
        <tissue evidence="10">Blood</tissue>
    </source>
</reference>
<evidence type="ECO:0000313" key="9">
    <source>
        <dbReference type="Proteomes" id="UP000515208"/>
    </source>
</evidence>
<dbReference type="EC" id="2.3.1.225" evidence="2"/>
<dbReference type="PANTHER" id="PTHR12349">
    <property type="entry name" value="ANKYRIN REPEAT AND LEM DOMAIN-CONTAINING PROTEIN 2"/>
    <property type="match status" value="1"/>
</dbReference>
<feature type="region of interest" description="Disordered" evidence="8">
    <location>
        <begin position="1"/>
        <end position="21"/>
    </location>
</feature>
<keyword evidence="4" id="KW-0333">Golgi apparatus</keyword>
<gene>
    <name evidence="10" type="primary">LOC104993324</name>
</gene>
<dbReference type="RefSeq" id="XP_010844838.1">
    <property type="nucleotide sequence ID" value="XM_010846536.1"/>
</dbReference>
<protein>
    <recommendedName>
        <fullName evidence="2">protein S-acyltransferase</fullName>
        <ecNumber evidence="2">2.3.1.225</ecNumber>
    </recommendedName>
</protein>
<evidence type="ECO:0000256" key="1">
    <source>
        <dbReference type="ARBA" id="ARBA00004653"/>
    </source>
</evidence>
<evidence type="ECO:0000256" key="2">
    <source>
        <dbReference type="ARBA" id="ARBA00012210"/>
    </source>
</evidence>
<sequence length="312" mass="32191">MDLSGPYAQSGHEAWPRTKPACSGPTWMGPLAGAAGRGEPPATTCHVWPEEPRCPEARSSSARGSVGCPWLTRAVSPAVPVYNGILFLFVLANFSMATFMDPGDREERERLLRSQADSLFGDSGVYDTPSSYSLQQAGVLSEGPRGLGLRCGSRDDLVAGPGFGGARNPALQTSLSSLSSAVSRAPRTSSSSLQTDLASSGGPGVRPTSGPHRSPVHQVPPSPPGTPCSPSYAGPKAVAFIHADLPEPPPSLAVQRDHPQLKTPPSKLNGQSPGLTRLGPAPGPPGPSASPARHTLVKKVSGVGGTTYEISV</sequence>
<evidence type="ECO:0000256" key="7">
    <source>
        <dbReference type="ARBA" id="ARBA00023315"/>
    </source>
</evidence>
<dbReference type="PANTHER" id="PTHR12349:SF1">
    <property type="entry name" value="PALMITOYLTRANSFERASE ZDHHC8"/>
    <property type="match status" value="1"/>
</dbReference>
<dbReference type="KEGG" id="bbis:104993324"/>
<evidence type="ECO:0000256" key="4">
    <source>
        <dbReference type="ARBA" id="ARBA00023034"/>
    </source>
</evidence>
<name>A0A6P3HQC2_BISBB</name>
<feature type="region of interest" description="Disordered" evidence="8">
    <location>
        <begin position="177"/>
        <end position="312"/>
    </location>
</feature>
<dbReference type="AlphaFoldDB" id="A0A6P3HQC2"/>
<evidence type="ECO:0000313" key="10">
    <source>
        <dbReference type="RefSeq" id="XP_010844838.1"/>
    </source>
</evidence>
<keyword evidence="6" id="KW-0449">Lipoprotein</keyword>
<feature type="compositionally biased region" description="Low complexity" evidence="8">
    <location>
        <begin position="188"/>
        <end position="200"/>
    </location>
</feature>
<dbReference type="GO" id="GO:0000139">
    <property type="term" value="C:Golgi membrane"/>
    <property type="evidence" value="ECO:0007669"/>
    <property type="project" value="UniProtKB-SubCell"/>
</dbReference>
<keyword evidence="3" id="KW-0808">Transferase</keyword>
<dbReference type="GeneID" id="104993324"/>
<proteinExistence type="predicted"/>
<evidence type="ECO:0000256" key="5">
    <source>
        <dbReference type="ARBA" id="ARBA00023139"/>
    </source>
</evidence>
<feature type="compositionally biased region" description="Pro residues" evidence="8">
    <location>
        <begin position="218"/>
        <end position="227"/>
    </location>
</feature>
<keyword evidence="9" id="KW-1185">Reference proteome</keyword>
<comment type="subcellular location">
    <subcellularLocation>
        <location evidence="1">Golgi apparatus membrane</location>
        <topology evidence="1">Multi-pass membrane protein</topology>
    </subcellularLocation>
</comment>
<keyword evidence="5" id="KW-0564">Palmitate</keyword>
<evidence type="ECO:0000256" key="6">
    <source>
        <dbReference type="ARBA" id="ARBA00023288"/>
    </source>
</evidence>
<keyword evidence="7" id="KW-0012">Acyltransferase</keyword>
<evidence type="ECO:0000256" key="3">
    <source>
        <dbReference type="ARBA" id="ARBA00022679"/>
    </source>
</evidence>